<evidence type="ECO:0000313" key="11">
    <source>
        <dbReference type="EMBL" id="CAK0811902.1"/>
    </source>
</evidence>
<dbReference type="EMBL" id="CAUYUJ010005004">
    <property type="protein sequence ID" value="CAK0811902.1"/>
    <property type="molecule type" value="Genomic_DNA"/>
</dbReference>
<dbReference type="PANTHER" id="PTHR42715:SF12">
    <property type="entry name" value="BETA-GLUCOSIDASE G-RELATED"/>
    <property type="match status" value="1"/>
</dbReference>
<organism evidence="11 12">
    <name type="scientific">Prorocentrum cordatum</name>
    <dbReference type="NCBI Taxonomy" id="2364126"/>
    <lineage>
        <taxon>Eukaryota</taxon>
        <taxon>Sar</taxon>
        <taxon>Alveolata</taxon>
        <taxon>Dinophyceae</taxon>
        <taxon>Prorocentrales</taxon>
        <taxon>Prorocentraceae</taxon>
        <taxon>Prorocentrum</taxon>
    </lineage>
</organism>
<evidence type="ECO:0000259" key="10">
    <source>
        <dbReference type="Pfam" id="PF01915"/>
    </source>
</evidence>
<keyword evidence="7" id="KW-0378">Hydrolase</keyword>
<dbReference type="InterPro" id="IPR036881">
    <property type="entry name" value="Glyco_hydro_3_C_sf"/>
</dbReference>
<accession>A0ABN9R0N7</accession>
<dbReference type="Gene3D" id="3.40.50.1700">
    <property type="entry name" value="Glycoside hydrolase family 3 C-terminal domain"/>
    <property type="match status" value="1"/>
</dbReference>
<dbReference type="PANTHER" id="PTHR42715">
    <property type="entry name" value="BETA-GLUCOSIDASE"/>
    <property type="match status" value="1"/>
</dbReference>
<evidence type="ECO:0000256" key="9">
    <source>
        <dbReference type="ARBA" id="ARBA00024983"/>
    </source>
</evidence>
<evidence type="ECO:0000256" key="7">
    <source>
        <dbReference type="ARBA" id="ARBA00022801"/>
    </source>
</evidence>
<keyword evidence="12" id="KW-1185">Reference proteome</keyword>
<keyword evidence="5" id="KW-0964">Secreted</keyword>
<comment type="similarity">
    <text evidence="3">Belongs to the glycosyl hydrolase 3 family.</text>
</comment>
<evidence type="ECO:0000256" key="6">
    <source>
        <dbReference type="ARBA" id="ARBA00022729"/>
    </source>
</evidence>
<feature type="domain" description="Glycoside hydrolase family 3 C-terminal" evidence="10">
    <location>
        <begin position="66"/>
        <end position="150"/>
    </location>
</feature>
<keyword evidence="8" id="KW-0326">Glycosidase</keyword>
<dbReference type="InterPro" id="IPR050288">
    <property type="entry name" value="Cellulose_deg_GH3"/>
</dbReference>
<dbReference type="InterPro" id="IPR002772">
    <property type="entry name" value="Glyco_hydro_3_C"/>
</dbReference>
<name>A0ABN9R0N7_9DINO</name>
<dbReference type="Pfam" id="PF01915">
    <property type="entry name" value="Glyco_hydro_3_C"/>
    <property type="match status" value="1"/>
</dbReference>
<evidence type="ECO:0000256" key="8">
    <source>
        <dbReference type="ARBA" id="ARBA00023295"/>
    </source>
</evidence>
<evidence type="ECO:0000313" key="12">
    <source>
        <dbReference type="Proteomes" id="UP001189429"/>
    </source>
</evidence>
<evidence type="ECO:0000256" key="5">
    <source>
        <dbReference type="ARBA" id="ARBA00022525"/>
    </source>
</evidence>
<comment type="subcellular location">
    <subcellularLocation>
        <location evidence="2">Secreted</location>
    </subcellularLocation>
</comment>
<sequence length="160" mass="16895">MRVAIITQIFVVNLPQIPAQTLARHAGPGGRASRGSFTTGSRNDYTDMGGDFRAAVFDESFVVPDVDRESLALDGGVGDLIGALSAQHGDRLVVLVQSPGAFVAPWRDSVAGILAMFLGGQETGAAWASILFGDRSPAGRLPLMLPATEDGPRCERAHRH</sequence>
<dbReference type="EC" id="3.2.1.21" evidence="4"/>
<gene>
    <name evidence="11" type="ORF">PCOR1329_LOCUS16362</name>
</gene>
<reference evidence="11" key="1">
    <citation type="submission" date="2023-10" db="EMBL/GenBank/DDBJ databases">
        <authorList>
            <person name="Chen Y."/>
            <person name="Shah S."/>
            <person name="Dougan E. K."/>
            <person name="Thang M."/>
            <person name="Chan C."/>
        </authorList>
    </citation>
    <scope>NUCLEOTIDE SEQUENCE [LARGE SCALE GENOMIC DNA]</scope>
</reference>
<dbReference type="Proteomes" id="UP001189429">
    <property type="component" value="Unassembled WGS sequence"/>
</dbReference>
<evidence type="ECO:0000256" key="1">
    <source>
        <dbReference type="ARBA" id="ARBA00000448"/>
    </source>
</evidence>
<protein>
    <recommendedName>
        <fullName evidence="4">beta-glucosidase</fullName>
        <ecNumber evidence="4">3.2.1.21</ecNumber>
    </recommendedName>
</protein>
<dbReference type="SUPFAM" id="SSF52279">
    <property type="entry name" value="Beta-D-glucan exohydrolase, C-terminal domain"/>
    <property type="match status" value="1"/>
</dbReference>
<evidence type="ECO:0000256" key="3">
    <source>
        <dbReference type="ARBA" id="ARBA00005336"/>
    </source>
</evidence>
<evidence type="ECO:0000256" key="4">
    <source>
        <dbReference type="ARBA" id="ARBA00012744"/>
    </source>
</evidence>
<proteinExistence type="inferred from homology"/>
<keyword evidence="6" id="KW-0732">Signal</keyword>
<evidence type="ECO:0000256" key="2">
    <source>
        <dbReference type="ARBA" id="ARBA00004613"/>
    </source>
</evidence>
<comment type="caution">
    <text evidence="11">The sequence shown here is derived from an EMBL/GenBank/DDBJ whole genome shotgun (WGS) entry which is preliminary data.</text>
</comment>
<comment type="catalytic activity">
    <reaction evidence="1">
        <text>Hydrolysis of terminal, non-reducing beta-D-glucosyl residues with release of beta-D-glucose.</text>
        <dbReference type="EC" id="3.2.1.21"/>
    </reaction>
</comment>
<comment type="function">
    <text evidence="9">Beta-glucosidases are one of a number of cellulolytic enzymes involved in the degradation of cellulosic biomass. Catalyzes the last step releasing glucose from the inhibitory cellobiose.</text>
</comment>